<comment type="similarity">
    <text evidence="2 8">Belongs to the cytochrome P450 family.</text>
</comment>
<dbReference type="InterPro" id="IPR002397">
    <property type="entry name" value="Cyt_P450_B"/>
</dbReference>
<dbReference type="PRINTS" id="PR00359">
    <property type="entry name" value="BP450"/>
</dbReference>
<evidence type="ECO:0000256" key="5">
    <source>
        <dbReference type="ARBA" id="ARBA00023002"/>
    </source>
</evidence>
<name>A0A2T7T4C0_9ACTN</name>
<evidence type="ECO:0000256" key="4">
    <source>
        <dbReference type="ARBA" id="ARBA00022723"/>
    </source>
</evidence>
<dbReference type="InterPro" id="IPR017972">
    <property type="entry name" value="Cyt_P450_CS"/>
</dbReference>
<protein>
    <submittedName>
        <fullName evidence="9">Cytochrome P450</fullName>
    </submittedName>
</protein>
<keyword evidence="5 8" id="KW-0560">Oxidoreductase</keyword>
<sequence length="406" mass="44392">MTGVQGTEPISYPITAPTALEPPQQWAELRQKCPVARVTLPSGDEAALLTRYQDVRTALSDPRLSREGLASPDAARISAGDSEGIFSSPMAKALNAEGHERWRRMVGKWFTAKRMSALRPGMEAMTGQLIDDMREHGRPADLVTHLAFPLPVYVICAMLGVPESDRDAFKSWSDTFLNLTRYTRAETEAAYQDFAGYMSGLIDEKRTAPGDDLLSLLLDGADAEGEPMSEAGLVATGQALLLAGHETTAGFIAMMTAHLLSDRRRWERLLADPSLIRHAVEEVLRFDPNGSGFGMLRYVHEDTELSGGVVPRGTTVVCSMAAANRDESAWENADEMDLGRSPNPHLAFGAGPHSCLGQPLARTELQAVLSVLLRRLPTLDLALDARDLRRHEGLLTTPLRELPVTW</sequence>
<dbReference type="STRING" id="1440053.GCA_000718095_03021"/>
<evidence type="ECO:0000313" key="9">
    <source>
        <dbReference type="EMBL" id="PVE09974.1"/>
    </source>
</evidence>
<proteinExistence type="inferred from homology"/>
<keyword evidence="6 8" id="KW-0408">Iron</keyword>
<dbReference type="SUPFAM" id="SSF48264">
    <property type="entry name" value="Cytochrome P450"/>
    <property type="match status" value="1"/>
</dbReference>
<evidence type="ECO:0000256" key="7">
    <source>
        <dbReference type="ARBA" id="ARBA00023033"/>
    </source>
</evidence>
<dbReference type="RefSeq" id="WP_030352104.1">
    <property type="nucleotide sequence ID" value="NZ_AZSP01000237.1"/>
</dbReference>
<dbReference type="OrthoDB" id="3218463at2"/>
<comment type="cofactor">
    <cofactor evidence="1">
        <name>heme</name>
        <dbReference type="ChEBI" id="CHEBI:30413"/>
    </cofactor>
</comment>
<evidence type="ECO:0000256" key="6">
    <source>
        <dbReference type="ARBA" id="ARBA00023004"/>
    </source>
</evidence>
<dbReference type="GO" id="GO:0020037">
    <property type="term" value="F:heme binding"/>
    <property type="evidence" value="ECO:0007669"/>
    <property type="project" value="InterPro"/>
</dbReference>
<keyword evidence="3 8" id="KW-0349">Heme</keyword>
<dbReference type="EMBL" id="AZSP01000237">
    <property type="protein sequence ID" value="PVE09974.1"/>
    <property type="molecule type" value="Genomic_DNA"/>
</dbReference>
<evidence type="ECO:0000256" key="1">
    <source>
        <dbReference type="ARBA" id="ARBA00001971"/>
    </source>
</evidence>
<dbReference type="PRINTS" id="PR00385">
    <property type="entry name" value="P450"/>
</dbReference>
<dbReference type="Proteomes" id="UP000245992">
    <property type="component" value="Unassembled WGS sequence"/>
</dbReference>
<dbReference type="PROSITE" id="PS00086">
    <property type="entry name" value="CYTOCHROME_P450"/>
    <property type="match status" value="1"/>
</dbReference>
<gene>
    <name evidence="9" type="ORF">Y717_22650</name>
</gene>
<comment type="caution">
    <text evidence="9">The sequence shown here is derived from an EMBL/GenBank/DDBJ whole genome shotgun (WGS) entry which is preliminary data.</text>
</comment>
<dbReference type="PANTHER" id="PTHR46696">
    <property type="entry name" value="P450, PUTATIVE (EUROFUNG)-RELATED"/>
    <property type="match status" value="1"/>
</dbReference>
<evidence type="ECO:0000256" key="2">
    <source>
        <dbReference type="ARBA" id="ARBA00010617"/>
    </source>
</evidence>
<accession>A0A2T7T4C0</accession>
<dbReference type="InterPro" id="IPR036396">
    <property type="entry name" value="Cyt_P450_sf"/>
</dbReference>
<dbReference type="GO" id="GO:0005506">
    <property type="term" value="F:iron ion binding"/>
    <property type="evidence" value="ECO:0007669"/>
    <property type="project" value="InterPro"/>
</dbReference>
<dbReference type="GO" id="GO:0016705">
    <property type="term" value="F:oxidoreductase activity, acting on paired donors, with incorporation or reduction of molecular oxygen"/>
    <property type="evidence" value="ECO:0007669"/>
    <property type="project" value="InterPro"/>
</dbReference>
<dbReference type="PANTHER" id="PTHR46696:SF5">
    <property type="entry name" value="CYTOCHROME P450 BJ-1"/>
    <property type="match status" value="1"/>
</dbReference>
<keyword evidence="10" id="KW-1185">Reference proteome</keyword>
<keyword evidence="4 8" id="KW-0479">Metal-binding</keyword>
<dbReference type="InterPro" id="IPR001128">
    <property type="entry name" value="Cyt_P450"/>
</dbReference>
<reference evidence="9 10" key="1">
    <citation type="submission" date="2013-12" db="EMBL/GenBank/DDBJ databases">
        <title>Annotated genome of Streptomyces scopuliridis.</title>
        <authorList>
            <person name="Olson J.B."/>
        </authorList>
    </citation>
    <scope>NUCLEOTIDE SEQUENCE [LARGE SCALE GENOMIC DNA]</scope>
    <source>
        <strain evidence="9 10">RB72</strain>
    </source>
</reference>
<dbReference type="Gene3D" id="1.10.630.10">
    <property type="entry name" value="Cytochrome P450"/>
    <property type="match status" value="1"/>
</dbReference>
<dbReference type="CDD" id="cd11031">
    <property type="entry name" value="Cyp158A-like"/>
    <property type="match status" value="1"/>
</dbReference>
<keyword evidence="7 8" id="KW-0503">Monooxygenase</keyword>
<evidence type="ECO:0000256" key="8">
    <source>
        <dbReference type="RuleBase" id="RU000461"/>
    </source>
</evidence>
<dbReference type="GO" id="GO:0004497">
    <property type="term" value="F:monooxygenase activity"/>
    <property type="evidence" value="ECO:0007669"/>
    <property type="project" value="UniProtKB-KW"/>
</dbReference>
<dbReference type="AlphaFoldDB" id="A0A2T7T4C0"/>
<evidence type="ECO:0000256" key="3">
    <source>
        <dbReference type="ARBA" id="ARBA00022617"/>
    </source>
</evidence>
<dbReference type="Pfam" id="PF00067">
    <property type="entry name" value="p450"/>
    <property type="match status" value="1"/>
</dbReference>
<dbReference type="FunFam" id="1.10.630.10:FF:000018">
    <property type="entry name" value="Cytochrome P450 monooxygenase"/>
    <property type="match status" value="1"/>
</dbReference>
<evidence type="ECO:0000313" key="10">
    <source>
        <dbReference type="Proteomes" id="UP000245992"/>
    </source>
</evidence>
<organism evidence="9 10">
    <name type="scientific">Streptomyces scopuliridis RB72</name>
    <dbReference type="NCBI Taxonomy" id="1440053"/>
    <lineage>
        <taxon>Bacteria</taxon>
        <taxon>Bacillati</taxon>
        <taxon>Actinomycetota</taxon>
        <taxon>Actinomycetes</taxon>
        <taxon>Kitasatosporales</taxon>
        <taxon>Streptomycetaceae</taxon>
        <taxon>Streptomyces</taxon>
    </lineage>
</organism>